<evidence type="ECO:0000313" key="4">
    <source>
        <dbReference type="Proteomes" id="UP000250299"/>
    </source>
</evidence>
<evidence type="ECO:0000259" key="2">
    <source>
        <dbReference type="PROSITE" id="PS51186"/>
    </source>
</evidence>
<dbReference type="InterPro" id="IPR000182">
    <property type="entry name" value="GNAT_dom"/>
</dbReference>
<dbReference type="AlphaFoldDB" id="A0A2Z4RH82"/>
<evidence type="ECO:0000256" key="1">
    <source>
        <dbReference type="SAM" id="MobiDB-lite"/>
    </source>
</evidence>
<feature type="domain" description="N-acetyltransferase" evidence="2">
    <location>
        <begin position="21"/>
        <end position="158"/>
    </location>
</feature>
<protein>
    <submittedName>
        <fullName evidence="3">GNAT family N-acetyltransferase</fullName>
    </submittedName>
</protein>
<name>A0A2Z4RH82_PSEPU</name>
<dbReference type="Gene3D" id="3.40.630.30">
    <property type="match status" value="1"/>
</dbReference>
<feature type="region of interest" description="Disordered" evidence="1">
    <location>
        <begin position="157"/>
        <end position="178"/>
    </location>
</feature>
<organism evidence="3 4">
    <name type="scientific">Pseudomonas putida</name>
    <name type="common">Arthrobacter siderocapsulatus</name>
    <dbReference type="NCBI Taxonomy" id="303"/>
    <lineage>
        <taxon>Bacteria</taxon>
        <taxon>Pseudomonadati</taxon>
        <taxon>Pseudomonadota</taxon>
        <taxon>Gammaproteobacteria</taxon>
        <taxon>Pseudomonadales</taxon>
        <taxon>Pseudomonadaceae</taxon>
        <taxon>Pseudomonas</taxon>
    </lineage>
</organism>
<dbReference type="PROSITE" id="PS51186">
    <property type="entry name" value="GNAT"/>
    <property type="match status" value="1"/>
</dbReference>
<feature type="compositionally biased region" description="Polar residues" evidence="1">
    <location>
        <begin position="168"/>
        <end position="178"/>
    </location>
</feature>
<dbReference type="GO" id="GO:0016747">
    <property type="term" value="F:acyltransferase activity, transferring groups other than amino-acyl groups"/>
    <property type="evidence" value="ECO:0007669"/>
    <property type="project" value="InterPro"/>
</dbReference>
<dbReference type="SUPFAM" id="SSF55729">
    <property type="entry name" value="Acyl-CoA N-acyltransferases (Nat)"/>
    <property type="match status" value="1"/>
</dbReference>
<dbReference type="Pfam" id="PF13673">
    <property type="entry name" value="Acetyltransf_10"/>
    <property type="match status" value="1"/>
</dbReference>
<dbReference type="OrthoDB" id="5900542at2"/>
<dbReference type="Proteomes" id="UP000250299">
    <property type="component" value="Chromosome"/>
</dbReference>
<keyword evidence="3" id="KW-0808">Transferase</keyword>
<dbReference type="CDD" id="cd04301">
    <property type="entry name" value="NAT_SF"/>
    <property type="match status" value="1"/>
</dbReference>
<sequence>MDNPIQTCKATPADVGIISRIIERSIRVGCARDHRNQPQTLAAWTCNTTDEHIRHWLTDPRLYLNIALLQNKPVGVAMASVCGKVAFCYVQPESFRRGAGRTLVRDLEDWLINQGQQRVRLHCTRSSEPFYRHLGYQPGSVAFMVAGLEVVPLQKGLASPSSKAHPGSKSSRGESQPQ</sequence>
<dbReference type="InterPro" id="IPR016181">
    <property type="entry name" value="Acyl_CoA_acyltransferase"/>
</dbReference>
<proteinExistence type="predicted"/>
<reference evidence="3 4" key="1">
    <citation type="submission" date="2018-05" db="EMBL/GenBank/DDBJ databases">
        <title>Whole genome sequence of Pseudomonas putida JBC17.</title>
        <authorList>
            <person name="Lee Y.H."/>
            <person name="David K."/>
        </authorList>
    </citation>
    <scope>NUCLEOTIDE SEQUENCE [LARGE SCALE GENOMIC DNA]</scope>
    <source>
        <strain evidence="3 4">JBC17</strain>
    </source>
</reference>
<dbReference type="RefSeq" id="WP_110964127.1">
    <property type="nucleotide sequence ID" value="NZ_CP029693.1"/>
</dbReference>
<gene>
    <name evidence="3" type="ORF">DKY63_11075</name>
</gene>
<evidence type="ECO:0000313" key="3">
    <source>
        <dbReference type="EMBL" id="AWY40403.1"/>
    </source>
</evidence>
<dbReference type="EMBL" id="CP029693">
    <property type="protein sequence ID" value="AWY40403.1"/>
    <property type="molecule type" value="Genomic_DNA"/>
</dbReference>
<accession>A0A2Z4RH82</accession>